<proteinExistence type="predicted"/>
<reference evidence="2" key="1">
    <citation type="submission" date="2022-11" db="UniProtKB">
        <authorList>
            <consortium name="WormBaseParasite"/>
        </authorList>
    </citation>
    <scope>IDENTIFICATION</scope>
</reference>
<accession>A0A915KJM7</accession>
<dbReference type="AlphaFoldDB" id="A0A915KJM7"/>
<keyword evidence="1" id="KW-1185">Reference proteome</keyword>
<evidence type="ECO:0000313" key="1">
    <source>
        <dbReference type="Proteomes" id="UP000887565"/>
    </source>
</evidence>
<name>A0A915KJM7_ROMCU</name>
<dbReference type="Proteomes" id="UP000887565">
    <property type="component" value="Unplaced"/>
</dbReference>
<evidence type="ECO:0000313" key="2">
    <source>
        <dbReference type="WBParaSite" id="nRc.2.0.1.t38069-RA"/>
    </source>
</evidence>
<dbReference type="WBParaSite" id="nRc.2.0.1.t38069-RA">
    <property type="protein sequence ID" value="nRc.2.0.1.t38069-RA"/>
    <property type="gene ID" value="nRc.2.0.1.g38069"/>
</dbReference>
<organism evidence="1 2">
    <name type="scientific">Romanomermis culicivorax</name>
    <name type="common">Nematode worm</name>
    <dbReference type="NCBI Taxonomy" id="13658"/>
    <lineage>
        <taxon>Eukaryota</taxon>
        <taxon>Metazoa</taxon>
        <taxon>Ecdysozoa</taxon>
        <taxon>Nematoda</taxon>
        <taxon>Enoplea</taxon>
        <taxon>Dorylaimia</taxon>
        <taxon>Mermithida</taxon>
        <taxon>Mermithoidea</taxon>
        <taxon>Mermithidae</taxon>
        <taxon>Romanomermis</taxon>
    </lineage>
</organism>
<protein>
    <submittedName>
        <fullName evidence="2">Uncharacterized protein</fullName>
    </submittedName>
</protein>
<sequence>MLTHLFSRREITLPPGHRQDGLQIEPTAIIDFFDELNFSWQVLLVKFRKFSHVNGSHAGGQSSKVEPSIVQPRIQQAVTSGSPCLDVIAAVDCGELLRSSASARQSNLVLLSSFIIGGGVSEAIRKWTKDDNCYRHARTLNGVTEPFDDDIFVWRDLQLDEDHDRILYYAYLIHNIEA</sequence>